<sequence>MKNYRWLFLVLFTMCVGYQITNTVARANSGILDTYLNGGYTAFSNAVKDANNPNYFDPHNAGDYYTKIPKGYHFLMVRKNTIIGAAEKMNGLPTYPVPYGDTFIVNQIINDNGKYRFKVHNENPFATRKTQYISANRKLVQFISDSLRVNLSGTADPRETKNPGKYYPTIAVPTVIMQALIQRDYGNPPYKPATFKRARKRAPGEEKLLVKYFKNHEVKPISYYVKRHQFFDRYFGLRGSSSVVNYRKYFPKKFLDVRNYLK</sequence>
<accession>A0A976X5C5</accession>
<organism evidence="1 2">
    <name type="scientific">Nicoliella spurrieriana</name>
    <dbReference type="NCBI Taxonomy" id="2925830"/>
    <lineage>
        <taxon>Bacteria</taxon>
        <taxon>Bacillati</taxon>
        <taxon>Bacillota</taxon>
        <taxon>Bacilli</taxon>
        <taxon>Lactobacillales</taxon>
        <taxon>Lactobacillaceae</taxon>
        <taxon>Nicoliella</taxon>
    </lineage>
</organism>
<evidence type="ECO:0000313" key="2">
    <source>
        <dbReference type="Proteomes" id="UP000831181"/>
    </source>
</evidence>
<dbReference type="Proteomes" id="UP000831181">
    <property type="component" value="Chromosome"/>
</dbReference>
<dbReference type="EMBL" id="CP093361">
    <property type="protein sequence ID" value="UQS86730.1"/>
    <property type="molecule type" value="Genomic_DNA"/>
</dbReference>
<keyword evidence="2" id="KW-1185">Reference proteome</keyword>
<evidence type="ECO:0000313" key="1">
    <source>
        <dbReference type="EMBL" id="UQS86730.1"/>
    </source>
</evidence>
<dbReference type="KEGG" id="lbe:MOO44_07555"/>
<dbReference type="RefSeq" id="WP_260116532.1">
    <property type="nucleotide sequence ID" value="NZ_CP093361.1"/>
</dbReference>
<dbReference type="AlphaFoldDB" id="A0A976X5C5"/>
<gene>
    <name evidence="1" type="ORF">MOO44_07555</name>
</gene>
<reference evidence="1" key="1">
    <citation type="journal article" date="2022" name="Int. J. Syst. Evol. Microbiol.">
        <title>Apilactobacillus apisilvae sp. nov., Nicolia spurrieriana gen. nov. sp. nov., Bombilactobacillus folatiphilus sp. nov. and Bombilactobacillus thymidiniphilus sp. nov., four new lactic acid bacterial isolates from stingless bees Tetragonula carbonaria and Austroplebeia australis.</title>
        <authorList>
            <person name="Oliphant S.A."/>
            <person name="Watson-Haigh N.S."/>
            <person name="Sumby K.M."/>
            <person name="Gardner J."/>
            <person name="Groom S."/>
            <person name="Jiranek V."/>
        </authorList>
    </citation>
    <scope>NUCLEOTIDE SEQUENCE</scope>
    <source>
        <strain evidence="1">SGEP1_A5</strain>
    </source>
</reference>
<name>A0A976X5C5_9LACO</name>
<proteinExistence type="predicted"/>
<protein>
    <submittedName>
        <fullName evidence="1">Uncharacterized protein</fullName>
    </submittedName>
</protein>